<name>K2RWR0_MACPH</name>
<organism evidence="2 3">
    <name type="scientific">Macrophomina phaseolina (strain MS6)</name>
    <name type="common">Charcoal rot fungus</name>
    <dbReference type="NCBI Taxonomy" id="1126212"/>
    <lineage>
        <taxon>Eukaryota</taxon>
        <taxon>Fungi</taxon>
        <taxon>Dikarya</taxon>
        <taxon>Ascomycota</taxon>
        <taxon>Pezizomycotina</taxon>
        <taxon>Dothideomycetes</taxon>
        <taxon>Dothideomycetes incertae sedis</taxon>
        <taxon>Botryosphaeriales</taxon>
        <taxon>Botryosphaeriaceae</taxon>
        <taxon>Macrophomina</taxon>
    </lineage>
</organism>
<dbReference type="HOGENOM" id="CLU_1777826_0_0_1"/>
<dbReference type="VEuPathDB" id="FungiDB:MPH_03573"/>
<dbReference type="AlphaFoldDB" id="K2RWR0"/>
<feature type="transmembrane region" description="Helical" evidence="1">
    <location>
        <begin position="58"/>
        <end position="82"/>
    </location>
</feature>
<dbReference type="Proteomes" id="UP000007129">
    <property type="component" value="Unassembled WGS sequence"/>
</dbReference>
<evidence type="ECO:0000313" key="3">
    <source>
        <dbReference type="Proteomes" id="UP000007129"/>
    </source>
</evidence>
<proteinExistence type="predicted"/>
<accession>K2RWR0</accession>
<dbReference type="InParanoid" id="K2RWR0"/>
<reference evidence="2 3" key="1">
    <citation type="journal article" date="2012" name="BMC Genomics">
        <title>Tools to kill: Genome of one of the most destructive plant pathogenic fungi Macrophomina phaseolina.</title>
        <authorList>
            <person name="Islam M.S."/>
            <person name="Haque M.S."/>
            <person name="Islam M.M."/>
            <person name="Emdad E.M."/>
            <person name="Halim A."/>
            <person name="Hossen Q.M.M."/>
            <person name="Hossain M.Z."/>
            <person name="Ahmed B."/>
            <person name="Rahim S."/>
            <person name="Rahman M.S."/>
            <person name="Alam M.M."/>
            <person name="Hou S."/>
            <person name="Wan X."/>
            <person name="Saito J.A."/>
            <person name="Alam M."/>
        </authorList>
    </citation>
    <scope>NUCLEOTIDE SEQUENCE [LARGE SCALE GENOMIC DNA]</scope>
    <source>
        <strain evidence="2 3">MS6</strain>
    </source>
</reference>
<dbReference type="EMBL" id="AHHD01000165">
    <property type="protein sequence ID" value="EKG19203.1"/>
    <property type="molecule type" value="Genomic_DNA"/>
</dbReference>
<comment type="caution">
    <text evidence="2">The sequence shown here is derived from an EMBL/GenBank/DDBJ whole genome shotgun (WGS) entry which is preliminary data.</text>
</comment>
<protein>
    <submittedName>
        <fullName evidence="2">Uncharacterized protein</fullName>
    </submittedName>
</protein>
<evidence type="ECO:0000256" key="1">
    <source>
        <dbReference type="SAM" id="Phobius"/>
    </source>
</evidence>
<evidence type="ECO:0000313" key="2">
    <source>
        <dbReference type="EMBL" id="EKG19203.1"/>
    </source>
</evidence>
<keyword evidence="1" id="KW-0812">Transmembrane</keyword>
<gene>
    <name evidence="2" type="ORF">MPH_03573</name>
</gene>
<keyword evidence="1" id="KW-0472">Membrane</keyword>
<sequence>MRQKLRRLPRCTCSELRSYLCRHECFSHICSLPSLSSRIANRERPSHVGLGLDHNLKILVLVFGSVQFLSVISILALFFVILPAVGDPGRPQPAIINIPAQCRLFLENIQPECTGGSQGIIPGLKVLEPMNIRVPAPNVDVESLER</sequence>
<keyword evidence="1" id="KW-1133">Transmembrane helix</keyword>